<dbReference type="OrthoDB" id="6148851at2759"/>
<name>A0A6J8DFZ3_MYTCO</name>
<protein>
    <submittedName>
        <fullName evidence="1">Uncharacterized protein</fullName>
    </submittedName>
</protein>
<dbReference type="PANTHER" id="PTHR35617">
    <property type="entry name" value="PHAGE_INTEGRASE DOMAIN-CONTAINING PROTEIN"/>
    <property type="match status" value="1"/>
</dbReference>
<accession>A0A6J8DFZ3</accession>
<proteinExistence type="predicted"/>
<dbReference type="AlphaFoldDB" id="A0A6J8DFZ3"/>
<sequence>MAIKNKIVLRAAHIAGRKNILADQLSRNKIFPTEWTLNDQVVQTIFSIWGNPMIDLFASGDNHKAPVFCVWIPHYKALAVDALTISWENMWAHAFTHESVQMSDNTNCSIVAKKTLVHRTSTKVNSKTNKHSFTKKSSASTKTQIYHPNAEVFKLTAWLLTTEISEIKAFHETLESSSGHPGDLVQNKITQANSKSLIAGIVRGKKIPIRQIRQIVQIFLHLCIHQVYNIALLGYRLLKRVFNSRPPKVKLVPEWDLHKILDMLQKSPFEPLREAEIKFVTYKVIFRTAITTFRRCSDLQALRIGEGFVNVQSRGITF</sequence>
<reference evidence="1 2" key="1">
    <citation type="submission" date="2020-06" db="EMBL/GenBank/DDBJ databases">
        <authorList>
            <person name="Li R."/>
            <person name="Bekaert M."/>
        </authorList>
    </citation>
    <scope>NUCLEOTIDE SEQUENCE [LARGE SCALE GENOMIC DNA]</scope>
    <source>
        <strain evidence="2">wild</strain>
    </source>
</reference>
<gene>
    <name evidence="1" type="ORF">MCOR_40498</name>
</gene>
<keyword evidence="2" id="KW-1185">Reference proteome</keyword>
<organism evidence="1 2">
    <name type="scientific">Mytilus coruscus</name>
    <name type="common">Sea mussel</name>
    <dbReference type="NCBI Taxonomy" id="42192"/>
    <lineage>
        <taxon>Eukaryota</taxon>
        <taxon>Metazoa</taxon>
        <taxon>Spiralia</taxon>
        <taxon>Lophotrochozoa</taxon>
        <taxon>Mollusca</taxon>
        <taxon>Bivalvia</taxon>
        <taxon>Autobranchia</taxon>
        <taxon>Pteriomorphia</taxon>
        <taxon>Mytilida</taxon>
        <taxon>Mytiloidea</taxon>
        <taxon>Mytilidae</taxon>
        <taxon>Mytilinae</taxon>
        <taxon>Mytilus</taxon>
    </lineage>
</organism>
<dbReference type="EMBL" id="CACVKT020007276">
    <property type="protein sequence ID" value="CAC5406986.1"/>
    <property type="molecule type" value="Genomic_DNA"/>
</dbReference>
<dbReference type="Proteomes" id="UP000507470">
    <property type="component" value="Unassembled WGS sequence"/>
</dbReference>
<dbReference type="PANTHER" id="PTHR35617:SF3">
    <property type="entry name" value="CORE-BINDING (CB) DOMAIN-CONTAINING PROTEIN"/>
    <property type="match status" value="1"/>
</dbReference>
<evidence type="ECO:0000313" key="1">
    <source>
        <dbReference type="EMBL" id="CAC5406986.1"/>
    </source>
</evidence>
<evidence type="ECO:0000313" key="2">
    <source>
        <dbReference type="Proteomes" id="UP000507470"/>
    </source>
</evidence>